<dbReference type="Proteomes" id="UP000005408">
    <property type="component" value="Unassembled WGS sequence"/>
</dbReference>
<keyword evidence="1" id="KW-1133">Transmembrane helix</keyword>
<reference evidence="2" key="1">
    <citation type="submission" date="2022-08" db="UniProtKB">
        <authorList>
            <consortium name="EnsemblMetazoa"/>
        </authorList>
    </citation>
    <scope>IDENTIFICATION</scope>
    <source>
        <strain evidence="2">05x7-T-G4-1.051#20</strain>
    </source>
</reference>
<accession>A0A8W8P0G2</accession>
<evidence type="ECO:0000313" key="3">
    <source>
        <dbReference type="Proteomes" id="UP000005408"/>
    </source>
</evidence>
<keyword evidence="1" id="KW-0472">Membrane</keyword>
<dbReference type="EnsemblMetazoa" id="G8787.1">
    <property type="protein sequence ID" value="G8787.1:cds"/>
    <property type="gene ID" value="G8787"/>
</dbReference>
<evidence type="ECO:0000313" key="2">
    <source>
        <dbReference type="EnsemblMetazoa" id="G8787.1:cds"/>
    </source>
</evidence>
<dbReference type="Gene3D" id="2.60.120.260">
    <property type="entry name" value="Galactose-binding domain-like"/>
    <property type="match status" value="1"/>
</dbReference>
<organism evidence="2 3">
    <name type="scientific">Magallana gigas</name>
    <name type="common">Pacific oyster</name>
    <name type="synonym">Crassostrea gigas</name>
    <dbReference type="NCBI Taxonomy" id="29159"/>
    <lineage>
        <taxon>Eukaryota</taxon>
        <taxon>Metazoa</taxon>
        <taxon>Spiralia</taxon>
        <taxon>Lophotrochozoa</taxon>
        <taxon>Mollusca</taxon>
        <taxon>Bivalvia</taxon>
        <taxon>Autobranchia</taxon>
        <taxon>Pteriomorphia</taxon>
        <taxon>Ostreida</taxon>
        <taxon>Ostreoidea</taxon>
        <taxon>Ostreidae</taxon>
        <taxon>Magallana</taxon>
    </lineage>
</organism>
<dbReference type="AlphaFoldDB" id="A0A8W8P0G2"/>
<evidence type="ECO:0000256" key="1">
    <source>
        <dbReference type="SAM" id="Phobius"/>
    </source>
</evidence>
<keyword evidence="1" id="KW-0812">Transmembrane</keyword>
<dbReference type="InterPro" id="IPR008979">
    <property type="entry name" value="Galactose-bd-like_sf"/>
</dbReference>
<protein>
    <submittedName>
        <fullName evidence="2">Uncharacterized protein</fullName>
    </submittedName>
</protein>
<sequence length="248" mass="28509">MSLYLAIAYENIALNKEAWERFPWKNIILGWGAQRAVDGRKSNLSASGGECTISAERKATAEWRVDLGEILNIYRIFIQHRTDELPWGYSEYAYNELCELEVFGCSKFGYYGENCSIPWYEHCQLGLSDIKSGTRQSNIEGIEGQQCNKTHLLEIPLGDPDDLSSILYSFAPLFATLFVISFVINIIFTIRECRNKLRLKNQNKSKARNQQRVTPDIDIHEKVDANTEYQELTEVKTTDNSIYDEIKL</sequence>
<keyword evidence="3" id="KW-1185">Reference proteome</keyword>
<name>A0A8W8P0G2_MAGGI</name>
<proteinExistence type="predicted"/>
<dbReference type="SUPFAM" id="SSF49785">
    <property type="entry name" value="Galactose-binding domain-like"/>
    <property type="match status" value="1"/>
</dbReference>
<feature type="transmembrane region" description="Helical" evidence="1">
    <location>
        <begin position="166"/>
        <end position="190"/>
    </location>
</feature>